<evidence type="ECO:0000256" key="1">
    <source>
        <dbReference type="SAM" id="Phobius"/>
    </source>
</evidence>
<proteinExistence type="predicted"/>
<evidence type="ECO:0000313" key="2">
    <source>
        <dbReference type="EMBL" id="KNZ51789.1"/>
    </source>
</evidence>
<keyword evidence="1" id="KW-1133">Transmembrane helix</keyword>
<feature type="transmembrane region" description="Helical" evidence="1">
    <location>
        <begin position="683"/>
        <end position="704"/>
    </location>
</feature>
<comment type="caution">
    <text evidence="2">The sequence shown here is derived from an EMBL/GenBank/DDBJ whole genome shotgun (WGS) entry which is preliminary data.</text>
</comment>
<keyword evidence="3" id="KW-1185">Reference proteome</keyword>
<reference evidence="2 3" key="1">
    <citation type="submission" date="2015-08" db="EMBL/GenBank/DDBJ databases">
        <title>Next Generation Sequencing and Analysis of the Genome of Puccinia sorghi L Schw, the Causal Agent of Maize Common Rust.</title>
        <authorList>
            <person name="Rochi L."/>
            <person name="Burguener G."/>
            <person name="Darino M."/>
            <person name="Turjanski A."/>
            <person name="Kreff E."/>
            <person name="Dieguez M.J."/>
            <person name="Sacco F."/>
        </authorList>
    </citation>
    <scope>NUCLEOTIDE SEQUENCE [LARGE SCALE GENOMIC DNA]</scope>
    <source>
        <strain evidence="2 3">RO10H11247</strain>
    </source>
</reference>
<organism evidence="2 3">
    <name type="scientific">Puccinia sorghi</name>
    <dbReference type="NCBI Taxonomy" id="27349"/>
    <lineage>
        <taxon>Eukaryota</taxon>
        <taxon>Fungi</taxon>
        <taxon>Dikarya</taxon>
        <taxon>Basidiomycota</taxon>
        <taxon>Pucciniomycotina</taxon>
        <taxon>Pucciniomycetes</taxon>
        <taxon>Pucciniales</taxon>
        <taxon>Pucciniaceae</taxon>
        <taxon>Puccinia</taxon>
    </lineage>
</organism>
<dbReference type="AlphaFoldDB" id="A0A0L6UTG7"/>
<keyword evidence="1" id="KW-0812">Transmembrane</keyword>
<gene>
    <name evidence="2" type="ORF">VP01_380g3</name>
</gene>
<evidence type="ECO:0000313" key="3">
    <source>
        <dbReference type="Proteomes" id="UP000037035"/>
    </source>
</evidence>
<dbReference type="Proteomes" id="UP000037035">
    <property type="component" value="Unassembled WGS sequence"/>
</dbReference>
<protein>
    <submittedName>
        <fullName evidence="2">Uncharacterized protein</fullName>
    </submittedName>
</protein>
<sequence>MHSDCAVCTVTVHQSMAESLLEKGWSNDRSFLGVSASQIQAKVYMLEVKAEGNSILTSLKLHPKKNSHYQYGVFDFIIAICECEILERSVNLIPLFRVFVLHAKKTESEGLINLIIIIYHCFLTKRRQRCPRQLHLNRANVRPLNLIEAQFFGKRLWCCVSNSSSKYVFSGHHVVMNPGNKSILYIIGKGYDKDNVDLFPQWFNLIFAAYIWVSCNQHATCFKPKFLTIYVMELNSESLRFISETRVRLKGIKDLKWRIERIKRPMTNNDKRISEKEIGGKMRKLELERCCGNPLCLYRRFEEVLSQLEQKVEWDRMMNIYYWKKKITEDSQEEIQQAHSAQTPLVAGRAGRASSPFFVRPVNKNKTRLHISLKNELFCELISGDFCININSLGECLRSSNSIFEENQSPSIISTTPKGEVMELLIMNSLLTTFNGLCHGASEAEDQWSYCCVIHWLQHGNLPKLPPFLGLSHTADAQAGMAGELDFFSLALLSMSIIDEISMIMRLRVFNFWFLLHYHLSITGFHPPNMNFIDTMVSTLDMDIRDMGSIPLIFFSEFHKGPCTMSQMISPSVHMDTSCSLSTGRLLGNTSEILLSWHDQPSQSCRHTVNHMKARFFSIQNVGIGGLPSIHNHSSPMSLECLNTLELCFEPGNSPQSYLMASENTIDENEKTLNVTHITGFRWGTWGIVCISLSSCPLFFILFLSCRKNKFIVFLLIFIIFFLLSHTNMCAIYFHKNLMNPMMALRILLHFSPLDSSNSRKNVALKIWVIKPTRLKNMIQQGNFLMNTCQVTCRKLQFILHFSSTFLVTPNIYLMHKLTVSFSLFSMANHPNESNTHPSKGYFLSCLCMKIWTLNARNYPLPPSFEDKFNIIWLSPHSRNPKYYTRKNVYMLPLILACCQNQIIDLKRFFGKST</sequence>
<name>A0A0L6UTG7_9BASI</name>
<keyword evidence="1" id="KW-0472">Membrane</keyword>
<dbReference type="EMBL" id="LAVV01008846">
    <property type="protein sequence ID" value="KNZ51789.1"/>
    <property type="molecule type" value="Genomic_DNA"/>
</dbReference>
<feature type="transmembrane region" description="Helical" evidence="1">
    <location>
        <begin position="711"/>
        <end position="734"/>
    </location>
</feature>
<accession>A0A0L6UTG7</accession>
<dbReference type="VEuPathDB" id="FungiDB:VP01_380g3"/>